<name>A0ABD4EJC5_9GAMM</name>
<dbReference type="EC" id="2.7.2.4" evidence="9"/>
<dbReference type="InterPro" id="IPR042199">
    <property type="entry name" value="AsparK_Bifunc_asparK/hSer_DH"/>
</dbReference>
<dbReference type="InterPro" id="IPR005260">
    <property type="entry name" value="Asp_kin_monofn"/>
</dbReference>
<dbReference type="Gene3D" id="1.20.120.1320">
    <property type="entry name" value="Aspartokinase, catalytic domain"/>
    <property type="match status" value="1"/>
</dbReference>
<evidence type="ECO:0000313" key="13">
    <source>
        <dbReference type="EMBL" id="KYL31065.1"/>
    </source>
</evidence>
<dbReference type="InterPro" id="IPR054352">
    <property type="entry name" value="ACT_Aspartokinase"/>
</dbReference>
<dbReference type="PROSITE" id="PS00324">
    <property type="entry name" value="ASPARTOKINASE"/>
    <property type="match status" value="1"/>
</dbReference>
<organism evidence="13 14">
    <name type="scientific">Pseudoalteromonas tetraodonis</name>
    <dbReference type="NCBI Taxonomy" id="43659"/>
    <lineage>
        <taxon>Bacteria</taxon>
        <taxon>Pseudomonadati</taxon>
        <taxon>Pseudomonadota</taxon>
        <taxon>Gammaproteobacteria</taxon>
        <taxon>Alteromonadales</taxon>
        <taxon>Pseudoalteromonadaceae</taxon>
        <taxon>Pseudoalteromonas</taxon>
    </lineage>
</organism>
<dbReference type="PANTHER" id="PTHR21499">
    <property type="entry name" value="ASPARTATE KINASE"/>
    <property type="match status" value="1"/>
</dbReference>
<comment type="caution">
    <text evidence="13">The sequence shown here is derived from an EMBL/GenBank/DDBJ whole genome shotgun (WGS) entry which is preliminary data.</text>
</comment>
<comment type="pathway">
    <text evidence="10">Amino-acid biosynthesis; L-threonine biosynthesis; L-threonine from L-aspartate: step 1/5.</text>
</comment>
<dbReference type="InterPro" id="IPR045865">
    <property type="entry name" value="ACT-like_dom_sf"/>
</dbReference>
<evidence type="ECO:0000256" key="10">
    <source>
        <dbReference type="RuleBase" id="RU004249"/>
    </source>
</evidence>
<dbReference type="PANTHER" id="PTHR21499:SF59">
    <property type="entry name" value="ASPARTOKINASE"/>
    <property type="match status" value="1"/>
</dbReference>
<feature type="binding site" evidence="8">
    <location>
        <position position="101"/>
    </location>
    <ligand>
        <name>substrate</name>
    </ligand>
</feature>
<dbReference type="GO" id="GO:0004072">
    <property type="term" value="F:aspartate kinase activity"/>
    <property type="evidence" value="ECO:0007669"/>
    <property type="project" value="UniProtKB-EC"/>
</dbReference>
<dbReference type="InterPro" id="IPR018042">
    <property type="entry name" value="Aspartate_kinase_CS"/>
</dbReference>
<accession>A0ABD4EJC5</accession>
<keyword evidence="3 9" id="KW-0808">Transferase</keyword>
<dbReference type="SUPFAM" id="SSF53633">
    <property type="entry name" value="Carbamate kinase-like"/>
    <property type="match status" value="1"/>
</dbReference>
<dbReference type="AlphaFoldDB" id="A0ABD4EJC5"/>
<comment type="pathway">
    <text evidence="1 10">Amino-acid biosynthesis; L-lysine biosynthesis via DAP pathway; (S)-tetrahydrodipicolinate from L-aspartate: step 1/4.</text>
</comment>
<feature type="binding site" evidence="8">
    <location>
        <begin position="276"/>
        <end position="277"/>
    </location>
    <ligand>
        <name>ATP</name>
        <dbReference type="ChEBI" id="CHEBI:30616"/>
    </ligand>
</feature>
<comment type="catalytic activity">
    <reaction evidence="7 9">
        <text>L-aspartate + ATP = 4-phospho-L-aspartate + ADP</text>
        <dbReference type="Rhea" id="RHEA:23776"/>
        <dbReference type="ChEBI" id="CHEBI:29991"/>
        <dbReference type="ChEBI" id="CHEBI:30616"/>
        <dbReference type="ChEBI" id="CHEBI:57535"/>
        <dbReference type="ChEBI" id="CHEBI:456216"/>
        <dbReference type="EC" id="2.7.2.4"/>
    </reaction>
</comment>
<protein>
    <recommendedName>
        <fullName evidence="9">Aspartokinase</fullName>
        <ecNumber evidence="9">2.7.2.4</ecNumber>
    </recommendedName>
</protein>
<dbReference type="Pfam" id="PF00696">
    <property type="entry name" value="AA_kinase"/>
    <property type="match status" value="1"/>
</dbReference>
<evidence type="ECO:0000256" key="5">
    <source>
        <dbReference type="ARBA" id="ARBA00022777"/>
    </source>
</evidence>
<dbReference type="Gene3D" id="3.30.70.260">
    <property type="match status" value="2"/>
</dbReference>
<dbReference type="InterPro" id="IPR036393">
    <property type="entry name" value="AceGlu_kinase-like_sf"/>
</dbReference>
<evidence type="ECO:0000256" key="7">
    <source>
        <dbReference type="ARBA" id="ARBA00047872"/>
    </source>
</evidence>
<evidence type="ECO:0000256" key="6">
    <source>
        <dbReference type="ARBA" id="ARBA00022840"/>
    </source>
</evidence>
<dbReference type="GO" id="GO:0008652">
    <property type="term" value="P:amino acid biosynthetic process"/>
    <property type="evidence" value="ECO:0007669"/>
    <property type="project" value="UniProtKB-KW"/>
</dbReference>
<comment type="similarity">
    <text evidence="2 9">Belongs to the aspartokinase family.</text>
</comment>
<dbReference type="NCBIfam" id="NF006570">
    <property type="entry name" value="PRK09084.1"/>
    <property type="match status" value="1"/>
</dbReference>
<feature type="binding site" evidence="8">
    <location>
        <position position="287"/>
    </location>
    <ligand>
        <name>ATP</name>
        <dbReference type="ChEBI" id="CHEBI:30616"/>
    </ligand>
</feature>
<dbReference type="Pfam" id="PF22468">
    <property type="entry name" value="ACT_9"/>
    <property type="match status" value="1"/>
</dbReference>
<evidence type="ECO:0000313" key="14">
    <source>
        <dbReference type="Proteomes" id="UP000075763"/>
    </source>
</evidence>
<dbReference type="PIRSF" id="PIRSF000726">
    <property type="entry name" value="Asp_kin"/>
    <property type="match status" value="1"/>
</dbReference>
<feature type="binding site" evidence="8">
    <location>
        <position position="174"/>
    </location>
    <ligand>
        <name>substrate</name>
    </ligand>
</feature>
<sequence>MGLNPQNCHQFRWRASGSRFFLSLFPAKFFLFYCGLDAAKGDEMTTQPVPQSSQCTKSDYIVAKFGGTSVANFEAMSRCSEIIVNDKNVRIVAVSASAGVTNHLVELCKAGIEATKRQQHIDGVLAIQQAILNDLSLDEDLALGFNQTLDAFQTLAAQTLNTEQQFDELLSFGERLSSYLFTQVLRLKGLNATRFDVRQVLKTDSQFGKATPNVAATAQAAQTHLIPLLDDSVIVTQGFIGSDANNLTTTLGRGGSDYSAALLAEAINAKSVHIWTDVVGIFSTDPRLCVKATPIARLSFDEAAEMATFGAKVLHPATILPASRSHINVFVGSSTEPELGGTWIEREKSQLPGIRAVTQRKNQILLTLKSPEMLLASGFLARIFTILSECNISVDLVTTSEISVAITLDNAPNASRPELDQECLDKLAEFCHVSVENNLTLVALIGSEIVLRQHEMNLMKVLSDFNIRLICHGASKHNLCFLVEQSESDAVVQAIHSRLLESDCAA</sequence>
<keyword evidence="6 8" id="KW-0067">ATP-binding</keyword>
<dbReference type="EMBL" id="LVCN01000071">
    <property type="protein sequence ID" value="KYL31065.1"/>
    <property type="molecule type" value="Genomic_DNA"/>
</dbReference>
<evidence type="ECO:0000256" key="2">
    <source>
        <dbReference type="ARBA" id="ARBA00010122"/>
    </source>
</evidence>
<feature type="binding site" evidence="8">
    <location>
        <begin position="312"/>
        <end position="313"/>
    </location>
    <ligand>
        <name>ATP</name>
        <dbReference type="ChEBI" id="CHEBI:30616"/>
    </ligand>
</feature>
<evidence type="ECO:0000256" key="1">
    <source>
        <dbReference type="ARBA" id="ARBA00004766"/>
    </source>
</evidence>
<keyword evidence="4 8" id="KW-0547">Nucleotide-binding</keyword>
<dbReference type="Proteomes" id="UP000075763">
    <property type="component" value="Unassembled WGS sequence"/>
</dbReference>
<dbReference type="GO" id="GO:0005524">
    <property type="term" value="F:ATP binding"/>
    <property type="evidence" value="ECO:0007669"/>
    <property type="project" value="UniProtKB-KW"/>
</dbReference>
<dbReference type="InterPro" id="IPR001341">
    <property type="entry name" value="Asp_kinase"/>
</dbReference>
<gene>
    <name evidence="13" type="ORF">A2I96_04560</name>
</gene>
<evidence type="ECO:0000256" key="9">
    <source>
        <dbReference type="RuleBase" id="RU003448"/>
    </source>
</evidence>
<evidence type="ECO:0000256" key="4">
    <source>
        <dbReference type="ARBA" id="ARBA00022741"/>
    </source>
</evidence>
<dbReference type="CDD" id="cd04932">
    <property type="entry name" value="ACT_AKiii-LysC-EC_1"/>
    <property type="match status" value="1"/>
</dbReference>
<feature type="domain" description="Aspartokinase ACT" evidence="12">
    <location>
        <begin position="459"/>
        <end position="498"/>
    </location>
</feature>
<evidence type="ECO:0000259" key="11">
    <source>
        <dbReference type="Pfam" id="PF00696"/>
    </source>
</evidence>
<reference evidence="13 14" key="1">
    <citation type="submission" date="2016-03" db="EMBL/GenBank/DDBJ databases">
        <authorList>
            <person name="Zhang H."/>
            <person name="Liu R."/>
            <person name="Wang M."/>
            <person name="Wang H."/>
            <person name="Wang L."/>
            <person name="Song L."/>
        </authorList>
    </citation>
    <scope>NUCLEOTIDE SEQUENCE [LARGE SCALE GENOMIC DNA]</scope>
    <source>
        <strain evidence="13 14">DSM 16099</strain>
    </source>
</reference>
<feature type="domain" description="Aspartate/glutamate/uridylate kinase" evidence="11">
    <location>
        <begin position="60"/>
        <end position="332"/>
    </location>
</feature>
<evidence type="ECO:0000256" key="8">
    <source>
        <dbReference type="PIRSR" id="PIRSR000726-1"/>
    </source>
</evidence>
<dbReference type="SUPFAM" id="SSF55021">
    <property type="entry name" value="ACT-like"/>
    <property type="match status" value="2"/>
</dbReference>
<comment type="pathway">
    <text evidence="10">Amino-acid biosynthesis; L-methionine biosynthesis via de novo pathway; L-homoserine from L-aspartate: step 1/3.</text>
</comment>
<evidence type="ECO:0000259" key="12">
    <source>
        <dbReference type="Pfam" id="PF22468"/>
    </source>
</evidence>
<keyword evidence="10" id="KW-0028">Amino-acid biosynthesis</keyword>
<dbReference type="InterPro" id="IPR001048">
    <property type="entry name" value="Asp/Glu/Uridylate_kinase"/>
</dbReference>
<keyword evidence="5 9" id="KW-0418">Kinase</keyword>
<dbReference type="NCBIfam" id="TIGR00657">
    <property type="entry name" value="asp_kinases"/>
    <property type="match status" value="1"/>
</dbReference>
<dbReference type="Gene3D" id="3.40.1160.10">
    <property type="entry name" value="Acetylglutamate kinase-like"/>
    <property type="match status" value="1"/>
</dbReference>
<feature type="binding site" evidence="8">
    <location>
        <begin position="64"/>
        <end position="67"/>
    </location>
    <ligand>
        <name>ATP</name>
        <dbReference type="ChEBI" id="CHEBI:30616"/>
    </ligand>
</feature>
<evidence type="ECO:0000256" key="3">
    <source>
        <dbReference type="ARBA" id="ARBA00022679"/>
    </source>
</evidence>
<proteinExistence type="inferred from homology"/>